<name>A0A0V1FM07_TRIPS</name>
<protein>
    <submittedName>
        <fullName evidence="1">Uncharacterized protein</fullName>
    </submittedName>
</protein>
<reference evidence="1 2" key="1">
    <citation type="submission" date="2015-01" db="EMBL/GenBank/DDBJ databases">
        <title>Evolution of Trichinella species and genotypes.</title>
        <authorList>
            <person name="Korhonen P.K."/>
            <person name="Edoardo P."/>
            <person name="Giuseppe L.R."/>
            <person name="Gasser R.B."/>
        </authorList>
    </citation>
    <scope>NUCLEOTIDE SEQUENCE [LARGE SCALE GENOMIC DNA]</scope>
    <source>
        <strain evidence="1">ISS470</strain>
    </source>
</reference>
<sequence length="69" mass="8170">MLHENCFLNELALNFRASFSSLQWKVIANKFLGGREVLQKICKFCEECIQIDCVNFELHDFSFKFEEAF</sequence>
<comment type="caution">
    <text evidence="1">The sequence shown here is derived from an EMBL/GenBank/DDBJ whole genome shotgun (WGS) entry which is preliminary data.</text>
</comment>
<evidence type="ECO:0000313" key="1">
    <source>
        <dbReference type="EMBL" id="KRY87050.1"/>
    </source>
</evidence>
<proteinExistence type="predicted"/>
<organism evidence="1 2">
    <name type="scientific">Trichinella pseudospiralis</name>
    <name type="common">Parasitic roundworm</name>
    <dbReference type="NCBI Taxonomy" id="6337"/>
    <lineage>
        <taxon>Eukaryota</taxon>
        <taxon>Metazoa</taxon>
        <taxon>Ecdysozoa</taxon>
        <taxon>Nematoda</taxon>
        <taxon>Enoplea</taxon>
        <taxon>Dorylaimia</taxon>
        <taxon>Trichinellida</taxon>
        <taxon>Trichinellidae</taxon>
        <taxon>Trichinella</taxon>
    </lineage>
</organism>
<accession>A0A0V1FM07</accession>
<dbReference type="AlphaFoldDB" id="A0A0V1FM07"/>
<gene>
    <name evidence="1" type="ORF">T4D_7000</name>
</gene>
<dbReference type="EMBL" id="JYDT01000062">
    <property type="protein sequence ID" value="KRY87050.1"/>
    <property type="molecule type" value="Genomic_DNA"/>
</dbReference>
<keyword evidence="2" id="KW-1185">Reference proteome</keyword>
<evidence type="ECO:0000313" key="2">
    <source>
        <dbReference type="Proteomes" id="UP000054995"/>
    </source>
</evidence>
<dbReference type="Proteomes" id="UP000054995">
    <property type="component" value="Unassembled WGS sequence"/>
</dbReference>